<dbReference type="Proteomes" id="UP001385499">
    <property type="component" value="Unassembled WGS sequence"/>
</dbReference>
<keyword evidence="9 12" id="KW-0472">Membrane</keyword>
<comment type="subcellular location">
    <subcellularLocation>
        <location evidence="12">Cell membrane</location>
        <topology evidence="12">Multi-pass membrane protein</topology>
    </subcellularLocation>
    <subcellularLocation>
        <location evidence="2">Membrane</location>
        <topology evidence="2">Multi-pass membrane protein</topology>
    </subcellularLocation>
</comment>
<evidence type="ECO:0000256" key="11">
    <source>
        <dbReference type="ARBA" id="ARBA00048044"/>
    </source>
</evidence>
<feature type="binding site" description="axial binding residue" evidence="12">
    <location>
        <position position="280"/>
    </location>
    <ligand>
        <name>heme</name>
        <dbReference type="ChEBI" id="CHEBI:30413"/>
    </ligand>
    <ligandPart>
        <name>Fe</name>
        <dbReference type="ChEBI" id="CHEBI:18248"/>
    </ligandPart>
</feature>
<proteinExistence type="inferred from homology"/>
<keyword evidence="6 12" id="KW-0560">Oxidoreductase</keyword>
<evidence type="ECO:0000256" key="2">
    <source>
        <dbReference type="ARBA" id="ARBA00004141"/>
    </source>
</evidence>
<comment type="cofactor">
    <cofactor evidence="1 12">
        <name>heme b</name>
        <dbReference type="ChEBI" id="CHEBI:60344"/>
    </cofactor>
</comment>
<keyword evidence="7 12" id="KW-0408">Iron</keyword>
<feature type="transmembrane region" description="Helical" evidence="12">
    <location>
        <begin position="339"/>
        <end position="359"/>
    </location>
</feature>
<keyword evidence="8 12" id="KW-0350">Heme biosynthesis</keyword>
<evidence type="ECO:0000256" key="5">
    <source>
        <dbReference type="ARBA" id="ARBA00022989"/>
    </source>
</evidence>
<evidence type="ECO:0000256" key="8">
    <source>
        <dbReference type="ARBA" id="ARBA00023133"/>
    </source>
</evidence>
<feature type="transmembrane region" description="Helical" evidence="12">
    <location>
        <begin position="145"/>
        <end position="164"/>
    </location>
</feature>
<dbReference type="EC" id="1.17.99.9" evidence="12"/>
<evidence type="ECO:0000256" key="7">
    <source>
        <dbReference type="ARBA" id="ARBA00023004"/>
    </source>
</evidence>
<feature type="binding site" description="axial binding residue" evidence="12">
    <location>
        <position position="341"/>
    </location>
    <ligand>
        <name>heme</name>
        <dbReference type="ChEBI" id="CHEBI:30413"/>
    </ligand>
    <ligandPart>
        <name>Fe</name>
        <dbReference type="ChEBI" id="CHEBI:18248"/>
    </ligandPart>
</feature>
<dbReference type="InterPro" id="IPR003780">
    <property type="entry name" value="COX15/CtaA_fam"/>
</dbReference>
<comment type="caution">
    <text evidence="13">The sequence shown here is derived from an EMBL/GenBank/DDBJ whole genome shotgun (WGS) entry which is preliminary data.</text>
</comment>
<feature type="transmembrane region" description="Helical" evidence="12">
    <location>
        <begin position="176"/>
        <end position="196"/>
    </location>
</feature>
<evidence type="ECO:0000256" key="1">
    <source>
        <dbReference type="ARBA" id="ARBA00001970"/>
    </source>
</evidence>
<comment type="function">
    <text evidence="12">Catalyzes the conversion of heme O to heme A by two successive hydroxylations of the methyl group at C8. The first hydroxylation forms heme I, the second hydroxylation results in an unstable dihydroxymethyl group, which spontaneously dehydrates, resulting in the formyl group of heme A.</text>
</comment>
<feature type="transmembrane region" description="Helical" evidence="12">
    <location>
        <begin position="278"/>
        <end position="295"/>
    </location>
</feature>
<dbReference type="EMBL" id="JBAKIA010000015">
    <property type="protein sequence ID" value="MEJ8476149.1"/>
    <property type="molecule type" value="Genomic_DNA"/>
</dbReference>
<accession>A0ABU8TPP9</accession>
<evidence type="ECO:0000256" key="4">
    <source>
        <dbReference type="ARBA" id="ARBA00022723"/>
    </source>
</evidence>
<evidence type="ECO:0000256" key="3">
    <source>
        <dbReference type="ARBA" id="ARBA00022692"/>
    </source>
</evidence>
<comment type="catalytic activity">
    <reaction evidence="11">
        <text>Fe(II)-heme o + 2 A + H2O = Fe(II)-heme a + 2 AH2</text>
        <dbReference type="Rhea" id="RHEA:63388"/>
        <dbReference type="ChEBI" id="CHEBI:13193"/>
        <dbReference type="ChEBI" id="CHEBI:15377"/>
        <dbReference type="ChEBI" id="CHEBI:17499"/>
        <dbReference type="ChEBI" id="CHEBI:60530"/>
        <dbReference type="ChEBI" id="CHEBI:61715"/>
        <dbReference type="EC" id="1.17.99.9"/>
    </reaction>
    <physiologicalReaction direction="left-to-right" evidence="11">
        <dbReference type="Rhea" id="RHEA:63389"/>
    </physiologicalReaction>
</comment>
<sequence length="367" mass="40839">MSVSSTTGATAGSALPSGENDRFWRNRALIRWWLYGICLLVLAMVVVGGATRLTESGLSITEWKPIHGAIPPLSVTEWEEEFAKYREIPQYEVVNKGMSLEEFKVIFWWEWGHRLLGRFIGIAFFIPMAVFWVQGRIEPWLKPSLVFGLVLGGLQGALGWYMVASGLVDRIDVSQYRLAAHLTLACVIFAYLFWIARRLTPPKASATSEEAAGLSGIGKLFLALVFLQIFMGGLVAGLNAGFTFNTWPLMDGQIVPGGLLVMSPAWANFFENVMTVQFQHRMTAYLLVIVALWLLIRSKKLSGRKPVMMPARHIVGFVALQVFFGITTLVMFVPLHLALWHQAFAVFVLAAAVDYLVALKGPYPVRG</sequence>
<feature type="transmembrane region" description="Helical" evidence="12">
    <location>
        <begin position="115"/>
        <end position="133"/>
    </location>
</feature>
<feature type="transmembrane region" description="Helical" evidence="12">
    <location>
        <begin position="217"/>
        <end position="242"/>
    </location>
</feature>
<comment type="pathway">
    <text evidence="10 12">Porphyrin-containing compound metabolism; heme A biosynthesis; heme A from heme O: step 1/1.</text>
</comment>
<keyword evidence="4 12" id="KW-0479">Metal-binding</keyword>
<name>A0ABU8TPP9_9HYPH</name>
<keyword evidence="5 12" id="KW-1133">Transmembrane helix</keyword>
<keyword evidence="14" id="KW-1185">Reference proteome</keyword>
<feature type="transmembrane region" description="Helical" evidence="12">
    <location>
        <begin position="32"/>
        <end position="51"/>
    </location>
</feature>
<dbReference type="PANTHER" id="PTHR23289">
    <property type="entry name" value="CYTOCHROME C OXIDASE ASSEMBLY PROTEIN COX15"/>
    <property type="match status" value="1"/>
</dbReference>
<reference evidence="13 14" key="1">
    <citation type="submission" date="2024-02" db="EMBL/GenBank/DDBJ databases">
        <title>Roseibium algae sp. nov., isolated from marine alga (Grateloupia sp.), showing potential in myo-inositol conversion.</title>
        <authorList>
            <person name="Wang Y."/>
        </authorList>
    </citation>
    <scope>NUCLEOTIDE SEQUENCE [LARGE SCALE GENOMIC DNA]</scope>
    <source>
        <strain evidence="13 14">H3510</strain>
    </source>
</reference>
<evidence type="ECO:0000313" key="13">
    <source>
        <dbReference type="EMBL" id="MEJ8476149.1"/>
    </source>
</evidence>
<dbReference type="Pfam" id="PF02628">
    <property type="entry name" value="COX15-CtaA"/>
    <property type="match status" value="1"/>
</dbReference>
<dbReference type="RefSeq" id="WP_340276526.1">
    <property type="nucleotide sequence ID" value="NZ_JBAKIA010000015.1"/>
</dbReference>
<dbReference type="HAMAP" id="MF_01665">
    <property type="entry name" value="HemeA_synth_type2"/>
    <property type="match status" value="1"/>
</dbReference>
<dbReference type="PANTHER" id="PTHR23289:SF2">
    <property type="entry name" value="CYTOCHROME C OXIDASE ASSEMBLY PROTEIN COX15 HOMOLOG"/>
    <property type="match status" value="1"/>
</dbReference>
<comment type="similarity">
    <text evidence="12">Belongs to the COX15/CtaA family. Type 2 subfamily.</text>
</comment>
<dbReference type="InterPro" id="IPR023754">
    <property type="entry name" value="HemeA_Synthase_type2"/>
</dbReference>
<evidence type="ECO:0000256" key="10">
    <source>
        <dbReference type="ARBA" id="ARBA00044501"/>
    </source>
</evidence>
<gene>
    <name evidence="12" type="primary">ctaA</name>
    <name evidence="13" type="ORF">V6575_18815</name>
</gene>
<feature type="transmembrane region" description="Helical" evidence="12">
    <location>
        <begin position="315"/>
        <end position="333"/>
    </location>
</feature>
<evidence type="ECO:0000256" key="6">
    <source>
        <dbReference type="ARBA" id="ARBA00023002"/>
    </source>
</evidence>
<keyword evidence="12" id="KW-1003">Cell membrane</keyword>
<protein>
    <recommendedName>
        <fullName evidence="12">Heme A synthase</fullName>
        <shortName evidence="12">HAS</shortName>
        <ecNumber evidence="12">1.17.99.9</ecNumber>
    </recommendedName>
    <alternativeName>
        <fullName evidence="12">Cytochrome aa3-controlling protein</fullName>
    </alternativeName>
</protein>
<comment type="subunit">
    <text evidence="12">Interacts with CtaB.</text>
</comment>
<organism evidence="13 14">
    <name type="scientific">Roseibium algae</name>
    <dbReference type="NCBI Taxonomy" id="3123038"/>
    <lineage>
        <taxon>Bacteria</taxon>
        <taxon>Pseudomonadati</taxon>
        <taxon>Pseudomonadota</taxon>
        <taxon>Alphaproteobacteria</taxon>
        <taxon>Hyphomicrobiales</taxon>
        <taxon>Stappiaceae</taxon>
        <taxon>Roseibium</taxon>
    </lineage>
</organism>
<evidence type="ECO:0000256" key="9">
    <source>
        <dbReference type="ARBA" id="ARBA00023136"/>
    </source>
</evidence>
<evidence type="ECO:0000313" key="14">
    <source>
        <dbReference type="Proteomes" id="UP001385499"/>
    </source>
</evidence>
<evidence type="ECO:0000256" key="12">
    <source>
        <dbReference type="HAMAP-Rule" id="MF_01665"/>
    </source>
</evidence>
<keyword evidence="3 12" id="KW-0812">Transmembrane</keyword>